<dbReference type="EnsemblMetazoa" id="XM_020001967.1">
    <property type="protein sequence ID" value="XP_019857526.1"/>
    <property type="gene ID" value="LOC109585824"/>
</dbReference>
<accession>A0A1X7TW31</accession>
<dbReference type="AlphaFoldDB" id="A0A1X7TW31"/>
<reference evidence="4" key="2">
    <citation type="submission" date="2017-05" db="UniProtKB">
        <authorList>
            <consortium name="EnsemblMetazoa"/>
        </authorList>
    </citation>
    <scope>IDENTIFICATION</scope>
</reference>
<protein>
    <recommendedName>
        <fullName evidence="3">c-SKI SMAD4-binding domain-containing protein</fullName>
    </recommendedName>
</protein>
<reference evidence="5" key="1">
    <citation type="journal article" date="2010" name="Nature">
        <title>The Amphimedon queenslandica genome and the evolution of animal complexity.</title>
        <authorList>
            <person name="Srivastava M."/>
            <person name="Simakov O."/>
            <person name="Chapman J."/>
            <person name="Fahey B."/>
            <person name="Gauthier M.E."/>
            <person name="Mitros T."/>
            <person name="Richards G.S."/>
            <person name="Conaco C."/>
            <person name="Dacre M."/>
            <person name="Hellsten U."/>
            <person name="Larroux C."/>
            <person name="Putnam N.H."/>
            <person name="Stanke M."/>
            <person name="Adamska M."/>
            <person name="Darling A."/>
            <person name="Degnan S.M."/>
            <person name="Oakley T.H."/>
            <person name="Plachetzki D.C."/>
            <person name="Zhai Y."/>
            <person name="Adamski M."/>
            <person name="Calcino A."/>
            <person name="Cummins S.F."/>
            <person name="Goodstein D.M."/>
            <person name="Harris C."/>
            <person name="Jackson D.J."/>
            <person name="Leys S.P."/>
            <person name="Shu S."/>
            <person name="Woodcroft B.J."/>
            <person name="Vervoort M."/>
            <person name="Kosik K.S."/>
            <person name="Manning G."/>
            <person name="Degnan B.M."/>
            <person name="Rokhsar D.S."/>
        </authorList>
    </citation>
    <scope>NUCLEOTIDE SEQUENCE [LARGE SCALE GENOMIC DNA]</scope>
</reference>
<evidence type="ECO:0000256" key="2">
    <source>
        <dbReference type="SAM" id="MobiDB-lite"/>
    </source>
</evidence>
<proteinExistence type="predicted"/>
<feature type="compositionally biased region" description="Polar residues" evidence="2">
    <location>
        <begin position="98"/>
        <end position="107"/>
    </location>
</feature>
<gene>
    <name evidence="4" type="primary">109585824</name>
</gene>
<dbReference type="Pfam" id="PF08782">
    <property type="entry name" value="c-SKI_SMAD_bind"/>
    <property type="match status" value="1"/>
</dbReference>
<organism evidence="4">
    <name type="scientific">Amphimedon queenslandica</name>
    <name type="common">Sponge</name>
    <dbReference type="NCBI Taxonomy" id="400682"/>
    <lineage>
        <taxon>Eukaryota</taxon>
        <taxon>Metazoa</taxon>
        <taxon>Porifera</taxon>
        <taxon>Demospongiae</taxon>
        <taxon>Heteroscleromorpha</taxon>
        <taxon>Haplosclerida</taxon>
        <taxon>Niphatidae</taxon>
        <taxon>Amphimedon</taxon>
    </lineage>
</organism>
<feature type="compositionally biased region" description="Polar residues" evidence="2">
    <location>
        <begin position="11"/>
        <end position="23"/>
    </location>
</feature>
<dbReference type="InterPro" id="IPR014890">
    <property type="entry name" value="c-SKI_SMAD4-bd_dom"/>
</dbReference>
<dbReference type="GO" id="GO:0046332">
    <property type="term" value="F:SMAD binding"/>
    <property type="evidence" value="ECO:0007669"/>
    <property type="project" value="InterPro"/>
</dbReference>
<dbReference type="OrthoDB" id="10550737at2759"/>
<evidence type="ECO:0000313" key="4">
    <source>
        <dbReference type="EnsemblMetazoa" id="Aqu2.1.19146_001"/>
    </source>
</evidence>
<dbReference type="SUPFAM" id="SSF63763">
    <property type="entry name" value="SAND domain-like"/>
    <property type="match status" value="1"/>
</dbReference>
<feature type="coiled-coil region" evidence="1">
    <location>
        <begin position="400"/>
        <end position="475"/>
    </location>
</feature>
<evidence type="ECO:0000313" key="5">
    <source>
        <dbReference type="Proteomes" id="UP000007879"/>
    </source>
</evidence>
<dbReference type="SMART" id="SM01046">
    <property type="entry name" value="c-SKI_SMAD_bind"/>
    <property type="match status" value="1"/>
</dbReference>
<dbReference type="InParanoid" id="A0A1X7TW31"/>
<feature type="compositionally biased region" description="Pro residues" evidence="2">
    <location>
        <begin position="115"/>
        <end position="125"/>
    </location>
</feature>
<dbReference type="KEGG" id="aqu:109585824"/>
<feature type="region of interest" description="Disordered" evidence="2">
    <location>
        <begin position="1"/>
        <end position="23"/>
    </location>
</feature>
<keyword evidence="5" id="KW-1185">Reference proteome</keyword>
<feature type="domain" description="c-SKI SMAD4-binding" evidence="3">
    <location>
        <begin position="182"/>
        <end position="273"/>
    </location>
</feature>
<sequence length="488" mass="53462">MADIKDIHQYPVSSGSGISDEGNQLSKHNIVCLPTSQVSKTDELTSHSLSPYYKPLVVSPSPSSDHAPSINTSLAGPVHLFNEATPTNPPLLLGGNEPTPTSSNQSFIKGATSSPAPPINSPAPPVTTSIGPGVSLAVQLCPVGPKERCTPSQAQAMGQQVLSLMVSHDNDKQSLPFELQNTFDVFHRCLAVAYGTFFINLYTKANAPCLLCHGCKSLYPPGQYIHHSCPALPPNIVPCRSRMWRRCLVPLVSQDIDKKQQKERWKFVIEKFSHTNMGVVRRNRAPIDAEPNILDMPECKRGRFLKSPADNEGCGHYGTNNSCDIIENSIEDVTNNSISVTINSNSVTNNSDDVVSDGKSGSPQFINNEFLINQAEDCEGSGEDSSELQDHPTHRAVEVVEELVGEIKRLDNQLQVTRNELKETQKQLNIITKSSNLSDQLIQSLSAQDALTAERDRAIERARAAERRVAALERHIYSIQKLQDEVLS</sequence>
<dbReference type="Gene3D" id="3.10.390.10">
    <property type="entry name" value="SAND domain-like"/>
    <property type="match status" value="1"/>
</dbReference>
<dbReference type="EnsemblMetazoa" id="Aqu2.1.19146_001">
    <property type="protein sequence ID" value="Aqu2.1.19146_001"/>
    <property type="gene ID" value="Aqu2.1.19146"/>
</dbReference>
<keyword evidence="1" id="KW-0175">Coiled coil</keyword>
<feature type="region of interest" description="Disordered" evidence="2">
    <location>
        <begin position="80"/>
        <end position="128"/>
    </location>
</feature>
<evidence type="ECO:0000259" key="3">
    <source>
        <dbReference type="SMART" id="SM01046"/>
    </source>
</evidence>
<dbReference type="Proteomes" id="UP000007879">
    <property type="component" value="Unassembled WGS sequence"/>
</dbReference>
<name>A0A1X7TW31_AMPQE</name>
<dbReference type="InterPro" id="IPR010919">
    <property type="entry name" value="SAND-like_dom_sf"/>
</dbReference>
<evidence type="ECO:0000256" key="1">
    <source>
        <dbReference type="SAM" id="Coils"/>
    </source>
</evidence>